<evidence type="ECO:0000313" key="2">
    <source>
        <dbReference type="Proteomes" id="UP000311919"/>
    </source>
</evidence>
<sequence length="181" mass="21335">MNTNPLNDYYTTKMFATNDVNKFQYDKLLTKQSNNHWLPLPHPCVFTSNWSSLQFNPVKHNYQQFSCLHSKRQSQPNSLSPWRQYMKQSNMNSYESELKDSKLKNHHDYHHREMSGMCETDSTIIQDTNTPTQIEYSDEKYETLSESKKAINVMKIDYTSSQLNMNNTTSKIWSVADVIDK</sequence>
<proteinExistence type="predicted"/>
<evidence type="ECO:0000313" key="1">
    <source>
        <dbReference type="EMBL" id="TNN05412.1"/>
    </source>
</evidence>
<dbReference type="EMBL" id="SKCS01000532">
    <property type="protein sequence ID" value="TNN05412.1"/>
    <property type="molecule type" value="Genomic_DNA"/>
</dbReference>
<dbReference type="STRING" id="6182.A0A4Z2CMG0"/>
<accession>A0A4Z2CMG0</accession>
<keyword evidence="1" id="KW-0371">Homeobox</keyword>
<organism evidence="1 2">
    <name type="scientific">Schistosoma japonicum</name>
    <name type="common">Blood fluke</name>
    <dbReference type="NCBI Taxonomy" id="6182"/>
    <lineage>
        <taxon>Eukaryota</taxon>
        <taxon>Metazoa</taxon>
        <taxon>Spiralia</taxon>
        <taxon>Lophotrochozoa</taxon>
        <taxon>Platyhelminthes</taxon>
        <taxon>Trematoda</taxon>
        <taxon>Digenea</taxon>
        <taxon>Strigeidida</taxon>
        <taxon>Schistosomatoidea</taxon>
        <taxon>Schistosomatidae</taxon>
        <taxon>Schistosoma</taxon>
    </lineage>
</organism>
<keyword evidence="2" id="KW-1185">Reference proteome</keyword>
<protein>
    <submittedName>
        <fullName evidence="1">Iroquois-class homeodomain IRX-6</fullName>
    </submittedName>
</protein>
<dbReference type="GO" id="GO:0003677">
    <property type="term" value="F:DNA binding"/>
    <property type="evidence" value="ECO:0007669"/>
    <property type="project" value="UniProtKB-KW"/>
</dbReference>
<name>A0A4Z2CMG0_SCHJA</name>
<reference evidence="1 2" key="1">
    <citation type="submission" date="2019-03" db="EMBL/GenBank/DDBJ databases">
        <title>An improved genome assembly of the fluke Schistosoma japonicum.</title>
        <authorList>
            <person name="Hu W."/>
            <person name="Luo F."/>
            <person name="Yin M."/>
            <person name="Mo X."/>
            <person name="Sun C."/>
            <person name="Wu Q."/>
            <person name="Zhu B."/>
            <person name="Xiang M."/>
            <person name="Wang J."/>
            <person name="Wang Y."/>
            <person name="Zhang T."/>
            <person name="Xu B."/>
            <person name="Zheng H."/>
            <person name="Feng Z."/>
        </authorList>
    </citation>
    <scope>NUCLEOTIDE SEQUENCE [LARGE SCALE GENOMIC DNA]</scope>
    <source>
        <strain evidence="1">HuSjv2</strain>
        <tissue evidence="1">Worms</tissue>
    </source>
</reference>
<dbReference type="Proteomes" id="UP000311919">
    <property type="component" value="Unassembled WGS sequence"/>
</dbReference>
<dbReference type="OrthoDB" id="5399138at2759"/>
<gene>
    <name evidence="1" type="ORF">EWB00_009269</name>
</gene>
<comment type="caution">
    <text evidence="1">The sequence shown here is derived from an EMBL/GenBank/DDBJ whole genome shotgun (WGS) entry which is preliminary data.</text>
</comment>
<keyword evidence="1" id="KW-0238">DNA-binding</keyword>
<dbReference type="AlphaFoldDB" id="A0A4Z2CMG0"/>